<feature type="binding site" evidence="4">
    <location>
        <begin position="188"/>
        <end position="195"/>
    </location>
    <ligand>
        <name>ATP</name>
        <dbReference type="ChEBI" id="CHEBI:30616"/>
    </ligand>
</feature>
<dbReference type="EMBL" id="AP013042">
    <property type="protein sequence ID" value="BAS67778.1"/>
    <property type="molecule type" value="Genomic_DNA"/>
</dbReference>
<sequence length="352" mass="40240">MLEFLPVKQDLETKEILKKSISANRALAILNETAKSVPNRFILINALTLQEAKDSSEIENIITTHDELYKADLDLKSATKGAKEVKDYQSALLQGVELIKNGILSINDIVKIQSILENNNAGIRTQAGTKLKNDKTGEVIYEPPQNHQEIVKLLTNLEAYINEKNDLDSLINMAIIHYQFEAIHPFYDGNGRTGRIINILYLMLNDLLDLPVLYLSGYIINHKAKYYQLLQEVHTKGNWQAWILYMLEAVEQTAKQTTEVIYDIVSLMNEDKEIIKEKLPKIYSKDLVEALFNHPYTKIDFLVSELNITRKTASKYLNDLEGIGLIESVKIGRSKYFINHQLWYLLKDGVSV</sequence>
<keyword evidence="1" id="KW-0548">Nucleotidyltransferase</keyword>
<dbReference type="GO" id="GO:0006355">
    <property type="term" value="P:regulation of DNA-templated transcription"/>
    <property type="evidence" value="ECO:0007669"/>
    <property type="project" value="UniProtKB-ARBA"/>
</dbReference>
<dbReference type="Gene3D" id="1.10.10.10">
    <property type="entry name" value="Winged helix-like DNA-binding domain superfamily/Winged helix DNA-binding domain"/>
    <property type="match status" value="1"/>
</dbReference>
<dbReference type="InterPro" id="IPR036597">
    <property type="entry name" value="Fido-like_dom_sf"/>
</dbReference>
<comment type="catalytic activity">
    <reaction evidence="1">
        <text>L-threonyl-[protein] + ATP = 3-O-(5'-adenylyl)-L-threonyl-[protein] + diphosphate</text>
        <dbReference type="Rhea" id="RHEA:54292"/>
        <dbReference type="Rhea" id="RHEA-COMP:11060"/>
        <dbReference type="Rhea" id="RHEA-COMP:13847"/>
        <dbReference type="ChEBI" id="CHEBI:30013"/>
        <dbReference type="ChEBI" id="CHEBI:30616"/>
        <dbReference type="ChEBI" id="CHEBI:33019"/>
        <dbReference type="ChEBI" id="CHEBI:138113"/>
        <dbReference type="EC" id="2.7.7.108"/>
    </reaction>
</comment>
<dbReference type="KEGG" id="ebh:BSEPE_0785"/>
<dbReference type="InterPro" id="IPR003812">
    <property type="entry name" value="Fido"/>
</dbReference>
<name>A0A0P0URR5_9GAMM</name>
<keyword evidence="1 2" id="KW-0547">Nucleotide-binding</keyword>
<dbReference type="InterPro" id="IPR048770">
    <property type="entry name" value="SoFic-like_C"/>
</dbReference>
<dbReference type="STRING" id="1303921.BSEPE_0785"/>
<keyword evidence="1" id="KW-0808">Transferase</keyword>
<feature type="binding site" evidence="4">
    <location>
        <begin position="226"/>
        <end position="227"/>
    </location>
    <ligand>
        <name>ATP</name>
        <dbReference type="ChEBI" id="CHEBI:30616"/>
    </ligand>
</feature>
<comment type="catalytic activity">
    <reaction evidence="1">
        <text>L-tyrosyl-[protein] + ATP = O-(5'-adenylyl)-L-tyrosyl-[protein] + diphosphate</text>
        <dbReference type="Rhea" id="RHEA:54288"/>
        <dbReference type="Rhea" id="RHEA-COMP:10136"/>
        <dbReference type="Rhea" id="RHEA-COMP:13846"/>
        <dbReference type="ChEBI" id="CHEBI:30616"/>
        <dbReference type="ChEBI" id="CHEBI:33019"/>
        <dbReference type="ChEBI" id="CHEBI:46858"/>
        <dbReference type="ChEBI" id="CHEBI:83624"/>
        <dbReference type="EC" id="2.7.7.108"/>
    </reaction>
</comment>
<proteinExistence type="predicted"/>
<dbReference type="GO" id="GO:0000287">
    <property type="term" value="F:magnesium ion binding"/>
    <property type="evidence" value="ECO:0007669"/>
    <property type="project" value="UniProtKB-UniRule"/>
</dbReference>
<dbReference type="RefSeq" id="WP_066046099.1">
    <property type="nucleotide sequence ID" value="NZ_AP013042.1"/>
</dbReference>
<dbReference type="Pfam" id="PF02661">
    <property type="entry name" value="Fic"/>
    <property type="match status" value="1"/>
</dbReference>
<feature type="domain" description="Fido" evidence="5">
    <location>
        <begin position="104"/>
        <end position="248"/>
    </location>
</feature>
<dbReference type="PIRSF" id="PIRSF038925">
    <property type="entry name" value="AMP-prot_trans"/>
    <property type="match status" value="1"/>
</dbReference>
<dbReference type="InterPro" id="IPR036388">
    <property type="entry name" value="WH-like_DNA-bd_sf"/>
</dbReference>
<dbReference type="GO" id="GO:0005524">
    <property type="term" value="F:ATP binding"/>
    <property type="evidence" value="ECO:0007669"/>
    <property type="project" value="UniProtKB-UniRule"/>
</dbReference>
<organism evidence="6 7">
    <name type="scientific">endosymbiont of Bathymodiolus septemdierum str. Myojin knoll</name>
    <dbReference type="NCBI Taxonomy" id="1303921"/>
    <lineage>
        <taxon>Bacteria</taxon>
        <taxon>Pseudomonadati</taxon>
        <taxon>Pseudomonadota</taxon>
        <taxon>Gammaproteobacteria</taxon>
        <taxon>sulfur-oxidizing symbionts</taxon>
    </lineage>
</organism>
<feature type="binding site" evidence="2">
    <location>
        <position position="226"/>
    </location>
    <ligand>
        <name>ATP</name>
        <dbReference type="ChEBI" id="CHEBI:30616"/>
    </ligand>
</feature>
<evidence type="ECO:0000259" key="5">
    <source>
        <dbReference type="PROSITE" id="PS51459"/>
    </source>
</evidence>
<dbReference type="PROSITE" id="PS51459">
    <property type="entry name" value="FIDO"/>
    <property type="match status" value="1"/>
</dbReference>
<dbReference type="PANTHER" id="PTHR13504:SF35">
    <property type="entry name" value="PROTEIN ADENYLYLTRANSFERASE SOFIC"/>
    <property type="match status" value="1"/>
</dbReference>
<reference evidence="6 7" key="2">
    <citation type="journal article" date="2016" name="ISME J.">
        <title>Heterogeneous composition of key metabolic gene clusters in a vent mussel symbiont population.</title>
        <authorList>
            <person name="Ikuta T."/>
            <person name="Takaki Y."/>
            <person name="Nagai Y."/>
            <person name="Shimamura S."/>
            <person name="Tsuda M."/>
            <person name="Kawagucci S."/>
            <person name="Aoki Y."/>
            <person name="Inoue K."/>
            <person name="Teruya M."/>
            <person name="Satou K."/>
            <person name="Teruya K."/>
            <person name="Shimoji M."/>
            <person name="Tamotsu H."/>
            <person name="Hirano T."/>
            <person name="Maruyama T."/>
            <person name="Yoshida T."/>
        </authorList>
    </citation>
    <scope>NUCLEOTIDE SEQUENCE [LARGE SCALE GENOMIC DNA]</scope>
    <source>
        <strain evidence="6 7">Myojin Knoll</strain>
    </source>
</reference>
<dbReference type="GO" id="GO:0042803">
    <property type="term" value="F:protein homodimerization activity"/>
    <property type="evidence" value="ECO:0007669"/>
    <property type="project" value="UniProtKB-UniRule"/>
</dbReference>
<evidence type="ECO:0000256" key="2">
    <source>
        <dbReference type="PIRSR" id="PIRSR038925-1"/>
    </source>
</evidence>
<dbReference type="SUPFAM" id="SSF46785">
    <property type="entry name" value="Winged helix' DNA-binding domain"/>
    <property type="match status" value="1"/>
</dbReference>
<dbReference type="GO" id="GO:0070733">
    <property type="term" value="F:AMPylase activity"/>
    <property type="evidence" value="ECO:0007669"/>
    <property type="project" value="UniProtKB-UniRule"/>
</dbReference>
<evidence type="ECO:0000256" key="4">
    <source>
        <dbReference type="PIRSR" id="PIRSR640198-2"/>
    </source>
</evidence>
<gene>
    <name evidence="6" type="ORF">BSEPE_0785</name>
</gene>
<dbReference type="InterPro" id="IPR026287">
    <property type="entry name" value="SoFic-like"/>
</dbReference>
<dbReference type="EC" id="2.7.7.108" evidence="1"/>
<feature type="binding site" evidence="2">
    <location>
        <begin position="189"/>
        <end position="195"/>
    </location>
    <ligand>
        <name>ATP</name>
        <dbReference type="ChEBI" id="CHEBI:30616"/>
    </ligand>
</feature>
<evidence type="ECO:0000313" key="7">
    <source>
        <dbReference type="Proteomes" id="UP000067399"/>
    </source>
</evidence>
<dbReference type="OrthoDB" id="9807853at2"/>
<dbReference type="InterPro" id="IPR011991">
    <property type="entry name" value="ArsR-like_HTH"/>
</dbReference>
<dbReference type="AlphaFoldDB" id="A0A0P0URR5"/>
<accession>A0A0P0URR5</accession>
<comment type="subunit">
    <text evidence="1">Homodimer.</text>
</comment>
<evidence type="ECO:0000313" key="6">
    <source>
        <dbReference type="EMBL" id="BAS67778.1"/>
    </source>
</evidence>
<dbReference type="CDD" id="cd00090">
    <property type="entry name" value="HTH_ARSR"/>
    <property type="match status" value="1"/>
</dbReference>
<dbReference type="SUPFAM" id="SSF140931">
    <property type="entry name" value="Fic-like"/>
    <property type="match status" value="1"/>
</dbReference>
<dbReference type="Proteomes" id="UP000067399">
    <property type="component" value="Chromosome"/>
</dbReference>
<keyword evidence="7" id="KW-1185">Reference proteome</keyword>
<evidence type="ECO:0000256" key="1">
    <source>
        <dbReference type="PIRNR" id="PIRNR038925"/>
    </source>
</evidence>
<dbReference type="InterPro" id="IPR025758">
    <property type="entry name" value="Fic/DOC_N"/>
</dbReference>
<reference evidence="6 7" key="1">
    <citation type="journal article" date="2000" name="Mar. Ecol. Prog. Ser.">
        <title>Phylogenetic characterization of endosymbionts in three hydrothermal vent mussels: influence on host distributions.</title>
        <authorList>
            <person name="Fujiwara Y."/>
            <person name="Takai K."/>
            <person name="Uematsu K."/>
            <person name="Tsuchida S."/>
            <person name="Hunt J.C."/>
            <person name="Hashimoto J."/>
        </authorList>
    </citation>
    <scope>NUCLEOTIDE SEQUENCE [LARGE SCALE GENOMIC DNA]</scope>
    <source>
        <strain evidence="6 7">Myojin Knoll</strain>
    </source>
</reference>
<keyword evidence="1 2" id="KW-0067">ATP-binding</keyword>
<dbReference type="InterPro" id="IPR036390">
    <property type="entry name" value="WH_DNA-bd_sf"/>
</dbReference>
<comment type="function">
    <text evidence="1">Adenylyltransferase that mediates the addition of adenosine 5'-monophosphate (AMP) to specific residues of target proteins.</text>
</comment>
<protein>
    <recommendedName>
        <fullName evidence="1">Protein adenylyltransferase</fullName>
        <ecNumber evidence="1">2.7.7.108</ecNumber>
    </recommendedName>
    <alternativeName>
        <fullName evidence="1">AMPylator</fullName>
    </alternativeName>
</protein>
<dbReference type="Pfam" id="PF13784">
    <property type="entry name" value="Fic_N"/>
    <property type="match status" value="1"/>
</dbReference>
<feature type="active site" evidence="3">
    <location>
        <position position="184"/>
    </location>
</feature>
<dbReference type="PANTHER" id="PTHR13504">
    <property type="entry name" value="FIDO DOMAIN-CONTAINING PROTEIN DDB_G0283145"/>
    <property type="match status" value="1"/>
</dbReference>
<evidence type="ECO:0000256" key="3">
    <source>
        <dbReference type="PIRSR" id="PIRSR640198-1"/>
    </source>
</evidence>
<dbReference type="Gene3D" id="1.10.3290.10">
    <property type="entry name" value="Fido-like domain"/>
    <property type="match status" value="1"/>
</dbReference>
<feature type="binding site" evidence="2">
    <location>
        <position position="59"/>
    </location>
    <ligand>
        <name>ATP</name>
        <dbReference type="ChEBI" id="CHEBI:30616"/>
    </ligand>
</feature>
<dbReference type="InterPro" id="IPR040198">
    <property type="entry name" value="Fido_containing"/>
</dbReference>
<feature type="binding site" evidence="2">
    <location>
        <position position="184"/>
    </location>
    <ligand>
        <name>ATP</name>
        <dbReference type="ChEBI" id="CHEBI:30616"/>
    </ligand>
</feature>
<dbReference type="Pfam" id="PF21248">
    <property type="entry name" value="SoFic-like_C"/>
    <property type="match status" value="1"/>
</dbReference>